<dbReference type="AlphaFoldDB" id="A0A212LX14"/>
<proteinExistence type="predicted"/>
<gene>
    <name evidence="1" type="ORF">KL86SPO_40454</name>
</gene>
<dbReference type="RefSeq" id="WP_075752529.1">
    <property type="nucleotide sequence ID" value="NZ_LT608335.1"/>
</dbReference>
<sequence length="137" mass="15630">MTGKSFHRHTGGRFLYGNAILREIWPDEAGGTLLLKLLFAERELQTIVYRGVYAGQFGSAQLGARILLAEEDSLYILNEPCHSQAAAQLFSSRNPVTPEFLFLLQRLGSRLYRHHLDNQPECMVIARDMRIHSRTED</sequence>
<organism evidence="1">
    <name type="scientific">uncultured Sporomusa sp</name>
    <dbReference type="NCBI Taxonomy" id="307249"/>
    <lineage>
        <taxon>Bacteria</taxon>
        <taxon>Bacillati</taxon>
        <taxon>Bacillota</taxon>
        <taxon>Negativicutes</taxon>
        <taxon>Selenomonadales</taxon>
        <taxon>Sporomusaceae</taxon>
        <taxon>Sporomusa</taxon>
        <taxon>environmental samples</taxon>
    </lineage>
</organism>
<reference evidence="1" key="1">
    <citation type="submission" date="2016-08" db="EMBL/GenBank/DDBJ databases">
        <authorList>
            <person name="Seilhamer J.J."/>
        </authorList>
    </citation>
    <scope>NUCLEOTIDE SEQUENCE</scope>
    <source>
        <strain evidence="1">86</strain>
    </source>
</reference>
<dbReference type="EMBL" id="FMJE01000004">
    <property type="protein sequence ID" value="SCM81969.1"/>
    <property type="molecule type" value="Genomic_DNA"/>
</dbReference>
<name>A0A212LX14_9FIRM</name>
<accession>A0A212LX14</accession>
<evidence type="ECO:0000313" key="1">
    <source>
        <dbReference type="EMBL" id="SCM81969.1"/>
    </source>
</evidence>
<protein>
    <submittedName>
        <fullName evidence="1">Uncharacterized protein</fullName>
    </submittedName>
</protein>